<dbReference type="InterPro" id="IPR000878">
    <property type="entry name" value="4pyrrol_Mease"/>
</dbReference>
<dbReference type="InterPro" id="IPR036291">
    <property type="entry name" value="NAD(P)-bd_dom_sf"/>
</dbReference>
<keyword evidence="10" id="KW-1185">Reference proteome</keyword>
<dbReference type="PIRSF" id="PIRSF036426">
    <property type="entry name" value="Sirohaem_synth"/>
    <property type="match status" value="1"/>
</dbReference>
<dbReference type="GO" id="GO:0043115">
    <property type="term" value="F:precorrin-2 dehydrogenase activity"/>
    <property type="evidence" value="ECO:0007669"/>
    <property type="project" value="InterPro"/>
</dbReference>
<dbReference type="InterPro" id="IPR014777">
    <property type="entry name" value="4pyrrole_Mease_sub1"/>
</dbReference>
<dbReference type="Gene3D" id="3.40.1010.10">
    <property type="entry name" value="Cobalt-precorrin-4 Transmethylase, Domain 1"/>
    <property type="match status" value="1"/>
</dbReference>
<keyword evidence="5" id="KW-0627">Porphyrin biosynthesis</keyword>
<dbReference type="NCBIfam" id="TIGR01469">
    <property type="entry name" value="cobA_cysG_Cterm"/>
    <property type="match status" value="1"/>
</dbReference>
<dbReference type="EMBL" id="QOUI01000002">
    <property type="protein sequence ID" value="RCK70892.1"/>
    <property type="molecule type" value="Genomic_DNA"/>
</dbReference>
<feature type="active site" description="Proton donor" evidence="6">
    <location>
        <position position="246"/>
    </location>
</feature>
<evidence type="ECO:0000313" key="10">
    <source>
        <dbReference type="Proteomes" id="UP000252770"/>
    </source>
</evidence>
<dbReference type="GO" id="GO:0051266">
    <property type="term" value="F:sirohydrochlorin ferrochelatase activity"/>
    <property type="evidence" value="ECO:0007669"/>
    <property type="project" value="InterPro"/>
</dbReference>
<feature type="domain" description="Tetrapyrrole methylase" evidence="8">
    <location>
        <begin position="193"/>
        <end position="401"/>
    </location>
</feature>
<dbReference type="GO" id="GO:0004851">
    <property type="term" value="F:uroporphyrin-III C-methyltransferase activity"/>
    <property type="evidence" value="ECO:0007669"/>
    <property type="project" value="UniProtKB-EC"/>
</dbReference>
<dbReference type="Pfam" id="PF13241">
    <property type="entry name" value="NAD_binding_7"/>
    <property type="match status" value="1"/>
</dbReference>
<comment type="caution">
    <text evidence="9">The sequence shown here is derived from an EMBL/GenBank/DDBJ whole genome shotgun (WGS) entry which is preliminary data.</text>
</comment>
<name>A0A367Z0V3_9ACTN</name>
<gene>
    <name evidence="9" type="primary">cobA</name>
    <name evidence="9" type="ORF">DT076_04660</name>
</gene>
<dbReference type="SUPFAM" id="SSF51735">
    <property type="entry name" value="NAD(P)-binding Rossmann-fold domains"/>
    <property type="match status" value="1"/>
</dbReference>
<feature type="region of interest" description="Disordered" evidence="7">
    <location>
        <begin position="158"/>
        <end position="185"/>
    </location>
</feature>
<dbReference type="CDD" id="cd11642">
    <property type="entry name" value="SUMT"/>
    <property type="match status" value="1"/>
</dbReference>
<accession>A0A367Z0V3</accession>
<evidence type="ECO:0000313" key="9">
    <source>
        <dbReference type="EMBL" id="RCK70892.1"/>
    </source>
</evidence>
<dbReference type="GO" id="GO:0009236">
    <property type="term" value="P:cobalamin biosynthetic process"/>
    <property type="evidence" value="ECO:0007669"/>
    <property type="project" value="InterPro"/>
</dbReference>
<evidence type="ECO:0000259" key="8">
    <source>
        <dbReference type="Pfam" id="PF00590"/>
    </source>
</evidence>
<feature type="active site" description="Proton acceptor" evidence="6">
    <location>
        <position position="224"/>
    </location>
</feature>
<reference evidence="9 10" key="1">
    <citation type="submission" date="2018-07" db="EMBL/GenBank/DDBJ databases">
        <title>Desertimonas flava gen. nov. sp. nov.</title>
        <authorList>
            <person name="Liu S."/>
        </authorList>
    </citation>
    <scope>NUCLEOTIDE SEQUENCE [LARGE SCALE GENOMIC DNA]</scope>
    <source>
        <strain evidence="9 10">16Sb5-5</strain>
    </source>
</reference>
<dbReference type="Gene3D" id="3.40.50.720">
    <property type="entry name" value="NAD(P)-binding Rossmann-like Domain"/>
    <property type="match status" value="1"/>
</dbReference>
<evidence type="ECO:0000256" key="4">
    <source>
        <dbReference type="ARBA" id="ARBA00022691"/>
    </source>
</evidence>
<dbReference type="SUPFAM" id="SSF53790">
    <property type="entry name" value="Tetrapyrrole methylase"/>
    <property type="match status" value="1"/>
</dbReference>
<dbReference type="GO" id="GO:0019354">
    <property type="term" value="P:siroheme biosynthetic process"/>
    <property type="evidence" value="ECO:0007669"/>
    <property type="project" value="InterPro"/>
</dbReference>
<protein>
    <recommendedName>
        <fullName evidence="1">uroporphyrinogen-III C-methyltransferase</fullName>
        <ecNumber evidence="1">2.1.1.107</ecNumber>
    </recommendedName>
</protein>
<sequence length="427" mass="44033">MVYPVSLRLRDRRVLVVGGGAVASRRVDDLLAEGALVEVVAPEPSERVVALAAEGRLVLHRRPFAEDDLLCPTPAWFVLTATGTVDAAVATACERERVWCLRADDADASPVHRPSVARGAPGSPAEGITVAVSGDRDPRRAVAVRDAVLAGLDSGTLPVRRRRPAAEPGATHAEPGSSLPEHGSSLPEPVAGRVWLVGAGPGDAGLISVRGRALLASADVVVADRLGTEEHLALLPEDVEVVDVGKHPGRHGSIQDTIHELLVSHARAGRRVVRLKGGDPFVLGRGGEEVAYCAARGVPVEVVPGITSATSVPAAVGIPVTHRGLSTSFVVASGHDGPAGLGPLLHATGSTLVLLMAVGRLAEIADALVAAGRPPATPVAVVEQGWTPRQRVTHTSLSDLAERAREVGVTNPAVVVVGDVAAVPLDR</sequence>
<evidence type="ECO:0000256" key="6">
    <source>
        <dbReference type="PIRSR" id="PIRSR036426-1"/>
    </source>
</evidence>
<keyword evidence="3 9" id="KW-0808">Transferase</keyword>
<organism evidence="9 10">
    <name type="scientific">Desertihabitans brevis</name>
    <dbReference type="NCBI Taxonomy" id="2268447"/>
    <lineage>
        <taxon>Bacteria</taxon>
        <taxon>Bacillati</taxon>
        <taxon>Actinomycetota</taxon>
        <taxon>Actinomycetes</taxon>
        <taxon>Propionibacteriales</taxon>
        <taxon>Propionibacteriaceae</taxon>
        <taxon>Desertihabitans</taxon>
    </lineage>
</organism>
<dbReference type="Gene3D" id="3.30.950.10">
    <property type="entry name" value="Methyltransferase, Cobalt-precorrin-4 Transmethylase, Domain 2"/>
    <property type="match status" value="1"/>
</dbReference>
<evidence type="ECO:0000256" key="2">
    <source>
        <dbReference type="ARBA" id="ARBA00022603"/>
    </source>
</evidence>
<dbReference type="GO" id="GO:0032259">
    <property type="term" value="P:methylation"/>
    <property type="evidence" value="ECO:0007669"/>
    <property type="project" value="UniProtKB-KW"/>
</dbReference>
<evidence type="ECO:0000256" key="5">
    <source>
        <dbReference type="ARBA" id="ARBA00023244"/>
    </source>
</evidence>
<dbReference type="InterPro" id="IPR035996">
    <property type="entry name" value="4pyrrol_Methylase_sf"/>
</dbReference>
<evidence type="ECO:0000256" key="7">
    <source>
        <dbReference type="SAM" id="MobiDB-lite"/>
    </source>
</evidence>
<dbReference type="Pfam" id="PF00590">
    <property type="entry name" value="TP_methylase"/>
    <property type="match status" value="1"/>
</dbReference>
<dbReference type="GO" id="GO:0051287">
    <property type="term" value="F:NAD binding"/>
    <property type="evidence" value="ECO:0007669"/>
    <property type="project" value="InterPro"/>
</dbReference>
<dbReference type="InterPro" id="IPR014776">
    <property type="entry name" value="4pyrrole_Mease_sub2"/>
</dbReference>
<dbReference type="EC" id="2.1.1.107" evidence="1"/>
<dbReference type="PANTHER" id="PTHR45790:SF3">
    <property type="entry name" value="S-ADENOSYL-L-METHIONINE-DEPENDENT UROPORPHYRINOGEN III METHYLTRANSFERASE, CHLOROPLASTIC"/>
    <property type="match status" value="1"/>
</dbReference>
<dbReference type="Proteomes" id="UP000252770">
    <property type="component" value="Unassembled WGS sequence"/>
</dbReference>
<dbReference type="NCBIfam" id="NF004790">
    <property type="entry name" value="PRK06136.1"/>
    <property type="match status" value="1"/>
</dbReference>
<keyword evidence="2 9" id="KW-0489">Methyltransferase</keyword>
<proteinExistence type="predicted"/>
<dbReference type="InterPro" id="IPR006366">
    <property type="entry name" value="CobA/CysG_C"/>
</dbReference>
<dbReference type="InterPro" id="IPR012409">
    <property type="entry name" value="Sirohaem_synth"/>
</dbReference>
<keyword evidence="4" id="KW-0949">S-adenosyl-L-methionine</keyword>
<dbReference type="FunFam" id="3.40.1010.10:FF:000001">
    <property type="entry name" value="Siroheme synthase"/>
    <property type="match status" value="1"/>
</dbReference>
<dbReference type="InterPro" id="IPR050161">
    <property type="entry name" value="Siro_Cobalamin_biosynth"/>
</dbReference>
<evidence type="ECO:0000256" key="1">
    <source>
        <dbReference type="ARBA" id="ARBA00012162"/>
    </source>
</evidence>
<evidence type="ECO:0000256" key="3">
    <source>
        <dbReference type="ARBA" id="ARBA00022679"/>
    </source>
</evidence>
<dbReference type="PANTHER" id="PTHR45790">
    <property type="entry name" value="SIROHEME SYNTHASE-RELATED"/>
    <property type="match status" value="1"/>
</dbReference>
<dbReference type="AlphaFoldDB" id="A0A367Z0V3"/>